<dbReference type="EMBL" id="JACAZF010000001">
    <property type="protein sequence ID" value="KAF7315055.1"/>
    <property type="molecule type" value="Genomic_DNA"/>
</dbReference>
<feature type="region of interest" description="Disordered" evidence="1">
    <location>
        <begin position="201"/>
        <end position="223"/>
    </location>
</feature>
<reference evidence="2" key="1">
    <citation type="submission" date="2020-05" db="EMBL/GenBank/DDBJ databases">
        <title>Mycena genomes resolve the evolution of fungal bioluminescence.</title>
        <authorList>
            <person name="Tsai I.J."/>
        </authorList>
    </citation>
    <scope>NUCLEOTIDE SEQUENCE</scope>
    <source>
        <strain evidence="2">171206Taipei</strain>
    </source>
</reference>
<dbReference type="GeneID" id="59339684"/>
<name>A0A8H6TFZ7_9AGAR</name>
<gene>
    <name evidence="2" type="ORF">MIND_00019700</name>
</gene>
<evidence type="ECO:0000256" key="1">
    <source>
        <dbReference type="SAM" id="MobiDB-lite"/>
    </source>
</evidence>
<dbReference type="RefSeq" id="XP_037225078.1">
    <property type="nucleotide sequence ID" value="XM_037357168.1"/>
</dbReference>
<keyword evidence="3" id="KW-1185">Reference proteome</keyword>
<evidence type="ECO:0000313" key="2">
    <source>
        <dbReference type="EMBL" id="KAF7315055.1"/>
    </source>
</evidence>
<organism evidence="2 3">
    <name type="scientific">Mycena indigotica</name>
    <dbReference type="NCBI Taxonomy" id="2126181"/>
    <lineage>
        <taxon>Eukaryota</taxon>
        <taxon>Fungi</taxon>
        <taxon>Dikarya</taxon>
        <taxon>Basidiomycota</taxon>
        <taxon>Agaricomycotina</taxon>
        <taxon>Agaricomycetes</taxon>
        <taxon>Agaricomycetidae</taxon>
        <taxon>Agaricales</taxon>
        <taxon>Marasmiineae</taxon>
        <taxon>Mycenaceae</taxon>
        <taxon>Mycena</taxon>
    </lineage>
</organism>
<accession>A0A8H6TFZ7</accession>
<dbReference type="Proteomes" id="UP000636479">
    <property type="component" value="Unassembled WGS sequence"/>
</dbReference>
<sequence>MPNFALFVTATNASPKTLNAALRIMRDSDEAFFAETNFVVLITGPSDEVRDEHINALPATAIPLPVENGLHADSNAWAGQSLVAVNAFMRANDHAPGDKYLVSDEHADGYYPYNRWEDRGIDPGLWLVLDNKGLESATCLVCCRVYREGEEGDGSGSGLGEGMTNEFEAAQMHWGDVFGMLLQLSVGNLGFEDFVLNRSEEQQGEEQNVWQGRPDNVLSPEERDNILRDWKEAGYVD</sequence>
<comment type="caution">
    <text evidence="2">The sequence shown here is derived from an EMBL/GenBank/DDBJ whole genome shotgun (WGS) entry which is preliminary data.</text>
</comment>
<dbReference type="OrthoDB" id="2884623at2759"/>
<dbReference type="AlphaFoldDB" id="A0A8H6TFZ7"/>
<protein>
    <submittedName>
        <fullName evidence="2">Uncharacterized protein</fullName>
    </submittedName>
</protein>
<evidence type="ECO:0000313" key="3">
    <source>
        <dbReference type="Proteomes" id="UP000636479"/>
    </source>
</evidence>
<proteinExistence type="predicted"/>